<reference evidence="1 2" key="1">
    <citation type="submission" date="2013-01" db="EMBL/GenBank/DDBJ databases">
        <authorList>
            <person name="Harkins D.M."/>
            <person name="Durkin A.S."/>
            <person name="Brinkac L.M."/>
            <person name="Haft D.H."/>
            <person name="Selengut J.D."/>
            <person name="Sanka R."/>
            <person name="DePew J."/>
            <person name="Purushe J."/>
            <person name="Hospenthal D.R."/>
            <person name="Murray C.K."/>
            <person name="Pimentel G."/>
            <person name="Wasfy M."/>
            <person name="Parker T."/>
            <person name="Miller R.S."/>
            <person name="Vinetz J.M."/>
            <person name="Sutton G.G."/>
            <person name="Nierman W.C."/>
            <person name="Fouts D.E."/>
        </authorList>
    </citation>
    <scope>NUCLEOTIDE SEQUENCE [LARGE SCALE GENOMIC DNA]</scope>
    <source>
        <strain evidence="1 2">2006001854</strain>
    </source>
</reference>
<accession>M6GKW0</accession>
<organism evidence="1 2">
    <name type="scientific">Leptospira interrogans str. 2006001854</name>
    <dbReference type="NCBI Taxonomy" id="1001590"/>
    <lineage>
        <taxon>Bacteria</taxon>
        <taxon>Pseudomonadati</taxon>
        <taxon>Spirochaetota</taxon>
        <taxon>Spirochaetia</taxon>
        <taxon>Leptospirales</taxon>
        <taxon>Leptospiraceae</taxon>
        <taxon>Leptospira</taxon>
    </lineage>
</organism>
<name>M6GKW0_LEPIR</name>
<dbReference type="Proteomes" id="UP000012128">
    <property type="component" value="Unassembled WGS sequence"/>
</dbReference>
<dbReference type="EMBL" id="AFLW02000228">
    <property type="protein sequence ID" value="EMM79561.1"/>
    <property type="molecule type" value="Genomic_DNA"/>
</dbReference>
<gene>
    <name evidence="1" type="ORF">LEP1GSC037_0064</name>
</gene>
<evidence type="ECO:0000313" key="1">
    <source>
        <dbReference type="EMBL" id="EMM79561.1"/>
    </source>
</evidence>
<dbReference type="AlphaFoldDB" id="M6GKW0"/>
<protein>
    <submittedName>
        <fullName evidence="1">Uncharacterized protein</fullName>
    </submittedName>
</protein>
<comment type="caution">
    <text evidence="1">The sequence shown here is derived from an EMBL/GenBank/DDBJ whole genome shotgun (WGS) entry which is preliminary data.</text>
</comment>
<evidence type="ECO:0000313" key="2">
    <source>
        <dbReference type="Proteomes" id="UP000012128"/>
    </source>
</evidence>
<proteinExistence type="predicted"/>
<sequence length="63" mass="7463">MKVYLEAEKIASQLDEIQDFSLQVYGKYDLEKSLLWMTEELGEVISAIRKKEVLMKLKRKLEI</sequence>